<evidence type="ECO:0000313" key="5">
    <source>
        <dbReference type="Proteomes" id="UP000294257"/>
    </source>
</evidence>
<evidence type="ECO:0000313" key="4">
    <source>
        <dbReference type="EMBL" id="RZS44256.1"/>
    </source>
</evidence>
<keyword evidence="1" id="KW-0805">Transcription regulation</keyword>
<accession>A0A4Q7L4W8</accession>
<dbReference type="PANTHER" id="PTHR43130:SF3">
    <property type="entry name" value="HTH-TYPE TRANSCRIPTIONAL REGULATOR RV1931C"/>
    <property type="match status" value="1"/>
</dbReference>
<gene>
    <name evidence="4" type="ORF">EV193_101131</name>
</gene>
<sequence length="321" mass="34202">MRTIGVLLLPDSRVFDLAVVCEVWGADRTDDGIGPFDLRLCAPGRRTVTLSPAGQTRATHGLAGLRGCDLVIALGRDDPRAEVPASALAALRRAHRDGATVAALCSGAFTLAAAGLLDGRAATTHWALLDQLAEAAPRAVLRRDVLFTEDGRVLTSAGVVGGLDLCLHLVRRDLGAEVAATMARRMVMPPVREGGQAQYVWAPVPARPERGDIASTMDWALAGLGEPISVPDLAAHAGMSERAFHRAFTAATGTTPGRWLLLQRIRHAQRLLETTDLSVERVAHRSGLGSPANLRRRMLAEIGTSPGAYRRTFNSPLRTVS</sequence>
<dbReference type="InterPro" id="IPR009057">
    <property type="entry name" value="Homeodomain-like_sf"/>
</dbReference>
<dbReference type="SMART" id="SM00342">
    <property type="entry name" value="HTH_ARAC"/>
    <property type="match status" value="1"/>
</dbReference>
<dbReference type="RefSeq" id="WP_130341961.1">
    <property type="nucleotide sequence ID" value="NZ_SGWQ01000001.1"/>
</dbReference>
<dbReference type="PROSITE" id="PS01124">
    <property type="entry name" value="HTH_ARAC_FAMILY_2"/>
    <property type="match status" value="1"/>
</dbReference>
<dbReference type="PANTHER" id="PTHR43130">
    <property type="entry name" value="ARAC-FAMILY TRANSCRIPTIONAL REGULATOR"/>
    <property type="match status" value="1"/>
</dbReference>
<feature type="domain" description="HTH araC/xylS-type" evidence="3">
    <location>
        <begin position="214"/>
        <end position="312"/>
    </location>
</feature>
<dbReference type="SUPFAM" id="SSF46689">
    <property type="entry name" value="Homeodomain-like"/>
    <property type="match status" value="2"/>
</dbReference>
<dbReference type="Proteomes" id="UP000294257">
    <property type="component" value="Unassembled WGS sequence"/>
</dbReference>
<dbReference type="AlphaFoldDB" id="A0A4Q7L4W8"/>
<dbReference type="GO" id="GO:0003700">
    <property type="term" value="F:DNA-binding transcription factor activity"/>
    <property type="evidence" value="ECO:0007669"/>
    <property type="project" value="InterPro"/>
</dbReference>
<dbReference type="OrthoDB" id="3660033at2"/>
<protein>
    <submittedName>
        <fullName evidence="4">AraC family transcriptional regulator with amidase-like domain</fullName>
    </submittedName>
</protein>
<dbReference type="InterPro" id="IPR052158">
    <property type="entry name" value="INH-QAR"/>
</dbReference>
<dbReference type="Pfam" id="PF12833">
    <property type="entry name" value="HTH_18"/>
    <property type="match status" value="1"/>
</dbReference>
<dbReference type="Gene3D" id="1.10.10.60">
    <property type="entry name" value="Homeodomain-like"/>
    <property type="match status" value="1"/>
</dbReference>
<reference evidence="4 5" key="1">
    <citation type="submission" date="2019-02" db="EMBL/GenBank/DDBJ databases">
        <title>Genomic Encyclopedia of Type Strains, Phase IV (KMG-IV): sequencing the most valuable type-strain genomes for metagenomic binning, comparative biology and taxonomic classification.</title>
        <authorList>
            <person name="Goeker M."/>
        </authorList>
    </citation>
    <scope>NUCLEOTIDE SEQUENCE [LARGE SCALE GENOMIC DNA]</scope>
    <source>
        <strain evidence="4 5">DSM 101727</strain>
    </source>
</reference>
<keyword evidence="2" id="KW-0804">Transcription</keyword>
<evidence type="ECO:0000256" key="1">
    <source>
        <dbReference type="ARBA" id="ARBA00023015"/>
    </source>
</evidence>
<dbReference type="GO" id="GO:0043565">
    <property type="term" value="F:sequence-specific DNA binding"/>
    <property type="evidence" value="ECO:0007669"/>
    <property type="project" value="InterPro"/>
</dbReference>
<comment type="caution">
    <text evidence="4">The sequence shown here is derived from an EMBL/GenBank/DDBJ whole genome shotgun (WGS) entry which is preliminary data.</text>
</comment>
<evidence type="ECO:0000259" key="3">
    <source>
        <dbReference type="PROSITE" id="PS01124"/>
    </source>
</evidence>
<dbReference type="InterPro" id="IPR002818">
    <property type="entry name" value="DJ-1/PfpI"/>
</dbReference>
<keyword evidence="5" id="KW-1185">Reference proteome</keyword>
<name>A0A4Q7L4W8_9PSEU</name>
<dbReference type="SUPFAM" id="SSF52317">
    <property type="entry name" value="Class I glutamine amidotransferase-like"/>
    <property type="match status" value="1"/>
</dbReference>
<dbReference type="InterPro" id="IPR029062">
    <property type="entry name" value="Class_I_gatase-like"/>
</dbReference>
<dbReference type="Gene3D" id="3.40.50.880">
    <property type="match status" value="1"/>
</dbReference>
<organism evidence="4 5">
    <name type="scientific">Herbihabitans rhizosphaerae</name>
    <dbReference type="NCBI Taxonomy" id="1872711"/>
    <lineage>
        <taxon>Bacteria</taxon>
        <taxon>Bacillati</taxon>
        <taxon>Actinomycetota</taxon>
        <taxon>Actinomycetes</taxon>
        <taxon>Pseudonocardiales</taxon>
        <taxon>Pseudonocardiaceae</taxon>
        <taxon>Herbihabitans</taxon>
    </lineage>
</organism>
<dbReference type="CDD" id="cd03137">
    <property type="entry name" value="GATase1_AraC_1"/>
    <property type="match status" value="1"/>
</dbReference>
<evidence type="ECO:0000256" key="2">
    <source>
        <dbReference type="ARBA" id="ARBA00023163"/>
    </source>
</evidence>
<dbReference type="EMBL" id="SGWQ01000001">
    <property type="protein sequence ID" value="RZS44256.1"/>
    <property type="molecule type" value="Genomic_DNA"/>
</dbReference>
<dbReference type="InterPro" id="IPR018060">
    <property type="entry name" value="HTH_AraC"/>
</dbReference>
<dbReference type="Pfam" id="PF01965">
    <property type="entry name" value="DJ-1_PfpI"/>
    <property type="match status" value="1"/>
</dbReference>
<proteinExistence type="predicted"/>